<gene>
    <name evidence="1" type="ORF">GEV02_26340</name>
</gene>
<dbReference type="RefSeq" id="WP_152840868.1">
    <property type="nucleotide sequence ID" value="NZ_WHUG01000014.1"/>
</dbReference>
<keyword evidence="2" id="KW-1185">Reference proteome</keyword>
<accession>A0A6A7N9Z5</accession>
<evidence type="ECO:0000313" key="2">
    <source>
        <dbReference type="Proteomes" id="UP000440498"/>
    </source>
</evidence>
<evidence type="ECO:0000313" key="1">
    <source>
        <dbReference type="EMBL" id="MQA41672.1"/>
    </source>
</evidence>
<comment type="caution">
    <text evidence="1">The sequence shown here is derived from an EMBL/GenBank/DDBJ whole genome shotgun (WGS) entry which is preliminary data.</text>
</comment>
<dbReference type="AlphaFoldDB" id="A0A6A7N9Z5"/>
<dbReference type="EMBL" id="WHUG01000014">
    <property type="protein sequence ID" value="MQA41672.1"/>
    <property type="molecule type" value="Genomic_DNA"/>
</dbReference>
<dbReference type="Proteomes" id="UP000440498">
    <property type="component" value="Unassembled WGS sequence"/>
</dbReference>
<organism evidence="1 2">
    <name type="scientific">Rugamonas aquatica</name>
    <dbReference type="NCBI Taxonomy" id="2743357"/>
    <lineage>
        <taxon>Bacteria</taxon>
        <taxon>Pseudomonadati</taxon>
        <taxon>Pseudomonadota</taxon>
        <taxon>Betaproteobacteria</taxon>
        <taxon>Burkholderiales</taxon>
        <taxon>Oxalobacteraceae</taxon>
        <taxon>Telluria group</taxon>
        <taxon>Rugamonas</taxon>
    </lineage>
</organism>
<sequence>MKIIDQRYLASDNRYSSQPCLLSILELDRDTPTPAAISALERRLQAILPGLRRQRNLVGKRCADVPPLVQLVQQVAMELRRLAFNEVTLGFVGVVPHMRGRYRLVLPYSAKAAVAPALAMATQLVDRQLAGRAFNLQAGLTRLRALADRRTMPRNGKRGYLMQTARTILMSVMPNKTFSMPSIFKVSMPSSSAAASS</sequence>
<protein>
    <submittedName>
        <fullName evidence="1">Uncharacterized protein</fullName>
    </submittedName>
</protein>
<name>A0A6A7N9Z5_9BURK</name>
<reference evidence="1 2" key="1">
    <citation type="submission" date="2019-10" db="EMBL/GenBank/DDBJ databases">
        <title>Two novel species isolated from a subtropical stream in China.</title>
        <authorList>
            <person name="Lu H."/>
        </authorList>
    </citation>
    <scope>NUCLEOTIDE SEQUENCE [LARGE SCALE GENOMIC DNA]</scope>
    <source>
        <strain evidence="1 2">FT29W</strain>
    </source>
</reference>
<proteinExistence type="predicted"/>